<gene>
    <name evidence="2" type="ORF">EYW49_19355</name>
</gene>
<keyword evidence="2" id="KW-0863">Zinc-finger</keyword>
<dbReference type="Pfam" id="PF10276">
    <property type="entry name" value="zf-CHCC"/>
    <property type="match status" value="1"/>
</dbReference>
<accession>A0A4Q9VI02</accession>
<keyword evidence="2" id="KW-0862">Zinc</keyword>
<dbReference type="OrthoDB" id="9807344at2"/>
<dbReference type="InterPro" id="IPR019401">
    <property type="entry name" value="Znf_CHCC"/>
</dbReference>
<reference evidence="2 3" key="1">
    <citation type="submission" date="2019-02" db="EMBL/GenBank/DDBJ databases">
        <title>Siculibacillus lacustris gen. nov., sp. nov., a new rosette-forming bacterium isolated from a freshwater crater lake (Lake St. Ana, Romania).</title>
        <authorList>
            <person name="Felfoldi T."/>
            <person name="Marton Z."/>
            <person name="Szabo A."/>
            <person name="Mentes A."/>
            <person name="Boka K."/>
            <person name="Marialigeti K."/>
            <person name="Mathe I."/>
            <person name="Koncz M."/>
            <person name="Schumann P."/>
            <person name="Toth E."/>
        </authorList>
    </citation>
    <scope>NUCLEOTIDE SEQUENCE [LARGE SCALE GENOMIC DNA]</scope>
    <source>
        <strain evidence="2 3">SA-279</strain>
    </source>
</reference>
<evidence type="ECO:0000259" key="1">
    <source>
        <dbReference type="Pfam" id="PF10276"/>
    </source>
</evidence>
<protein>
    <submittedName>
        <fullName evidence="2">Zinc-finger domain-containing protein</fullName>
    </submittedName>
</protein>
<keyword evidence="3" id="KW-1185">Reference proteome</keyword>
<comment type="caution">
    <text evidence="2">The sequence shown here is derived from an EMBL/GenBank/DDBJ whole genome shotgun (WGS) entry which is preliminary data.</text>
</comment>
<feature type="domain" description="Zinc finger CHCC-type" evidence="1">
    <location>
        <begin position="23"/>
        <end position="58"/>
    </location>
</feature>
<dbReference type="Proteomes" id="UP000292781">
    <property type="component" value="Unassembled WGS sequence"/>
</dbReference>
<dbReference type="AlphaFoldDB" id="A0A4Q9VI02"/>
<evidence type="ECO:0000313" key="2">
    <source>
        <dbReference type="EMBL" id="TBW33887.1"/>
    </source>
</evidence>
<dbReference type="EMBL" id="SJFN01000038">
    <property type="protein sequence ID" value="TBW33887.1"/>
    <property type="molecule type" value="Genomic_DNA"/>
</dbReference>
<name>A0A4Q9VI02_9HYPH</name>
<evidence type="ECO:0000313" key="3">
    <source>
        <dbReference type="Proteomes" id="UP000292781"/>
    </source>
</evidence>
<organism evidence="2 3">
    <name type="scientific">Siculibacillus lacustris</name>
    <dbReference type="NCBI Taxonomy" id="1549641"/>
    <lineage>
        <taxon>Bacteria</taxon>
        <taxon>Pseudomonadati</taxon>
        <taxon>Pseudomonadota</taxon>
        <taxon>Alphaproteobacteria</taxon>
        <taxon>Hyphomicrobiales</taxon>
        <taxon>Ancalomicrobiaceae</taxon>
        <taxon>Siculibacillus</taxon>
    </lineage>
</organism>
<proteinExistence type="predicted"/>
<keyword evidence="2" id="KW-0479">Metal-binding</keyword>
<sequence length="85" mass="9087">MADAAVPHFANDHGLDKIVIGAREFMCVGALPPFDHPHVFLDMGGDSEKLCPYCGTRYVLDPSLGAKASIPADAFYQPVTLRAAV</sequence>
<dbReference type="GO" id="GO:0008270">
    <property type="term" value="F:zinc ion binding"/>
    <property type="evidence" value="ECO:0007669"/>
    <property type="project" value="UniProtKB-KW"/>
</dbReference>
<dbReference type="RefSeq" id="WP_131311277.1">
    <property type="nucleotide sequence ID" value="NZ_SJFN01000038.1"/>
</dbReference>
<dbReference type="Gene3D" id="2.60.260.40">
    <property type="entry name" value="q5lls5 like domains"/>
    <property type="match status" value="1"/>
</dbReference>